<dbReference type="Proteomes" id="UP001215280">
    <property type="component" value="Unassembled WGS sequence"/>
</dbReference>
<feature type="region of interest" description="Disordered" evidence="1">
    <location>
        <begin position="465"/>
        <end position="511"/>
    </location>
</feature>
<feature type="transmembrane region" description="Helical" evidence="2">
    <location>
        <begin position="35"/>
        <end position="59"/>
    </location>
</feature>
<sequence length="1630" mass="182238">MNKILVEYNNRPPSKLLPKRGTLFASHIDALAGHWLQWALVNLTLFTVPGLVGLFVSLFSTSGISSASYGLGFTVAYLSICAGSGLVLCAALLFPRFSRFHLIPALFMKHRLHRSHFSFMSLRRMNQILPKKACHQPQQQRPGYTVFILGLMARSVSIVMFPQRMNQIIPKQARNQPQQQRPGYTIFILGLIARSVSIVVTDETTISNILQHLTALNLVTLASLKRSPCFCGGYDAIIVPRGPVTSEHEDYRSGWFEFEYEDIQVPEIKFLTSYPADSPGVFEAAADIPQADVKMYRKFAFPDALGDPGNDPFFSVENAPHWITSYGYQLFLESEDSPVVSRNPEDASPRQLKAYRRYMLSDQYVAHPFFSLESTARWINPVAFQVYMGLQYSSEQYRQTASTPSSSRAPSRAGSSAASDTSSWHSVAPSSRASSPVSFISDIPSRPPSSLSINDWDSEFPASISFPRPRSGAPVKSPVADECPSSPALSFSSSIQSRKSRVKGKGPANADSSRIKITRELFVEEIVDTTAQATWTVPRTPTAYRVDISAFETQLNVRGSKVKTFDAYIRSEDQESWSGSTGHTRGDATVWGFSPDQIVGIRARRCQLSCNGVHTCEFIDPALFAGCERYEPDFEQMQELWNHELDANELEAASADSIISRFYTRIVNSKCKVQCNGIPIMVPLAGGLSSYGKKFFIGCSKWVRHQRFQHIYWTIPANINEDVLRFAMDNNGRLPKEPVTVNETCVLTVHPRIGLKNCPYSHIHDGQIKPAKIQQRACPTQMIIFIPVDSTSVKTALVILRNPHNHPAHPHAKPSAEDRIKLGKAVQLAGLTGLTAHKLVNAPSTSVVYGGQRVDESSPAFISRRKVCDFLGEARKQEYPQGMGWEGVLYELNVRETKLLKVDRYIHTAMSKNGFRLAVTMHPQIAMFIHKILSLNIDFTFTRAKGDMDEWEVAGLLDRAKQRITFASLYCDKKSEPAFAQLFTELFDTIHQVTGEVLKLAPFYPDATCRVVMIDGEVAQAQGLGRMLLTYNKPELSGLSVSNPLEIILYCLKTCNPHFQRHIDELPNEIPQPVITRLKSIMGLDSQQSIDEWHTFVASRPEPVIQNWYAHKLANPWVMPSVNRFLSKISNENWDTTPNHSNYVETAHAGRNAETSNMAFKFLVVALLTEKYRARERDNIKAAELARLSLTGLMPNRWNGSAEREKLSAQRKGWEIKKTVIRNSHLNNYDMLKRELETGVERNRESLDRSKKLTIQIRGMQEELKLDKRRTDLREKISDIRQDLEEEMALRREWGLRRSAINSEIDTLKKTELAGTRITGRRPAPRPSGGDVVSGLSSTPVGDEPFGASIISELDGLSGPSETPAAHDLVGGDEPTGASDIFDPDLLNPSTYSELGEQGNMVFSFGELEYYPSDNQQAGFPIRDPAVSLDYPGLIPDDYMHDGANFNTANFDIWTAGLQFNHSSFGPFPNVDQNQFNFGDGSENPTFYSTALHDNHYHDELPVLPMPESSPAPSSSLATMTVQDEAIELQTVAKKRKRDEFWAIHRLIHASQWSYEYFCETGTSGAGEKAGQTFSFVCMLTYSAAARAPMVDARRALGEMAGAADHIKSHIVGRASRMMPDIRKKSRDSS</sequence>
<keyword evidence="4" id="KW-1185">Reference proteome</keyword>
<gene>
    <name evidence="3" type="ORF">DFH07DRAFT_939153</name>
</gene>
<keyword evidence="2" id="KW-0472">Membrane</keyword>
<proteinExistence type="predicted"/>
<feature type="region of interest" description="Disordered" evidence="1">
    <location>
        <begin position="399"/>
        <end position="439"/>
    </location>
</feature>
<feature type="region of interest" description="Disordered" evidence="1">
    <location>
        <begin position="1358"/>
        <end position="1385"/>
    </location>
</feature>
<dbReference type="EMBL" id="JARJLG010000038">
    <property type="protein sequence ID" value="KAJ7764140.1"/>
    <property type="molecule type" value="Genomic_DNA"/>
</dbReference>
<evidence type="ECO:0000256" key="1">
    <source>
        <dbReference type="SAM" id="MobiDB-lite"/>
    </source>
</evidence>
<accession>A0AAD7NKF5</accession>
<evidence type="ECO:0000313" key="4">
    <source>
        <dbReference type="Proteomes" id="UP001215280"/>
    </source>
</evidence>
<protein>
    <submittedName>
        <fullName evidence="3">Uncharacterized protein</fullName>
    </submittedName>
</protein>
<keyword evidence="2" id="KW-1133">Transmembrane helix</keyword>
<feature type="compositionally biased region" description="Low complexity" evidence="1">
    <location>
        <begin position="485"/>
        <end position="497"/>
    </location>
</feature>
<evidence type="ECO:0000313" key="3">
    <source>
        <dbReference type="EMBL" id="KAJ7764140.1"/>
    </source>
</evidence>
<feature type="region of interest" description="Disordered" evidence="1">
    <location>
        <begin position="1318"/>
        <end position="1339"/>
    </location>
</feature>
<comment type="caution">
    <text evidence="3">The sequence shown here is derived from an EMBL/GenBank/DDBJ whole genome shotgun (WGS) entry which is preliminary data.</text>
</comment>
<name>A0AAD7NKF5_9AGAR</name>
<feature type="compositionally biased region" description="Low complexity" evidence="1">
    <location>
        <begin position="400"/>
        <end position="439"/>
    </location>
</feature>
<reference evidence="3" key="1">
    <citation type="submission" date="2023-03" db="EMBL/GenBank/DDBJ databases">
        <title>Massive genome expansion in bonnet fungi (Mycena s.s.) driven by repeated elements and novel gene families across ecological guilds.</title>
        <authorList>
            <consortium name="Lawrence Berkeley National Laboratory"/>
            <person name="Harder C.B."/>
            <person name="Miyauchi S."/>
            <person name="Viragh M."/>
            <person name="Kuo A."/>
            <person name="Thoen E."/>
            <person name="Andreopoulos B."/>
            <person name="Lu D."/>
            <person name="Skrede I."/>
            <person name="Drula E."/>
            <person name="Henrissat B."/>
            <person name="Morin E."/>
            <person name="Kohler A."/>
            <person name="Barry K."/>
            <person name="LaButti K."/>
            <person name="Morin E."/>
            <person name="Salamov A."/>
            <person name="Lipzen A."/>
            <person name="Mereny Z."/>
            <person name="Hegedus B."/>
            <person name="Baldrian P."/>
            <person name="Stursova M."/>
            <person name="Weitz H."/>
            <person name="Taylor A."/>
            <person name="Grigoriev I.V."/>
            <person name="Nagy L.G."/>
            <person name="Martin F."/>
            <person name="Kauserud H."/>
        </authorList>
    </citation>
    <scope>NUCLEOTIDE SEQUENCE</scope>
    <source>
        <strain evidence="3">CBHHK188m</strain>
    </source>
</reference>
<evidence type="ECO:0000256" key="2">
    <source>
        <dbReference type="SAM" id="Phobius"/>
    </source>
</evidence>
<keyword evidence="2" id="KW-0812">Transmembrane</keyword>
<organism evidence="3 4">
    <name type="scientific">Mycena maculata</name>
    <dbReference type="NCBI Taxonomy" id="230809"/>
    <lineage>
        <taxon>Eukaryota</taxon>
        <taxon>Fungi</taxon>
        <taxon>Dikarya</taxon>
        <taxon>Basidiomycota</taxon>
        <taxon>Agaricomycotina</taxon>
        <taxon>Agaricomycetes</taxon>
        <taxon>Agaricomycetidae</taxon>
        <taxon>Agaricales</taxon>
        <taxon>Marasmiineae</taxon>
        <taxon>Mycenaceae</taxon>
        <taxon>Mycena</taxon>
    </lineage>
</organism>
<feature type="transmembrane region" description="Helical" evidence="2">
    <location>
        <begin position="71"/>
        <end position="94"/>
    </location>
</feature>